<evidence type="ECO:0000256" key="3">
    <source>
        <dbReference type="ARBA" id="ARBA00010323"/>
    </source>
</evidence>
<keyword evidence="8" id="KW-0016">Alginate biosynthesis</keyword>
<evidence type="ECO:0000256" key="13">
    <source>
        <dbReference type="PIRNR" id="PIRNR016636"/>
    </source>
</evidence>
<evidence type="ECO:0000256" key="2">
    <source>
        <dbReference type="ARBA" id="ARBA00005182"/>
    </source>
</evidence>
<dbReference type="InterPro" id="IPR004299">
    <property type="entry name" value="MBOAT_fam"/>
</dbReference>
<protein>
    <recommendedName>
        <fullName evidence="4">Probable alginate O-acetylase AlgI</fullName>
    </recommendedName>
    <alternativeName>
        <fullName evidence="12">Alginate biosynthesis protein AlgI</fullName>
    </alternativeName>
</protein>
<comment type="subcellular location">
    <subcellularLocation>
        <location evidence="1">Cell membrane</location>
        <topology evidence="1">Multi-pass membrane protein</topology>
    </subcellularLocation>
</comment>
<dbReference type="EMBL" id="JAERQM010000001">
    <property type="protein sequence ID" value="MBU8543129.1"/>
    <property type="molecule type" value="Genomic_DNA"/>
</dbReference>
<dbReference type="PANTHER" id="PTHR13285:SF23">
    <property type="entry name" value="TEICHOIC ACID D-ALANYLTRANSFERASE"/>
    <property type="match status" value="1"/>
</dbReference>
<reference evidence="15 16" key="1">
    <citation type="submission" date="2021-01" db="EMBL/GenBank/DDBJ databases">
        <title>Roseomonas sp. nov, a bacterium isolated from an oil production mixture in Yumen Oilfield.</title>
        <authorList>
            <person name="Wu D."/>
        </authorList>
    </citation>
    <scope>NUCLEOTIDE SEQUENCE [LARGE SCALE GENOMIC DNA]</scope>
    <source>
        <strain evidence="15 16">ROY-5-3</strain>
    </source>
</reference>
<comment type="pathway">
    <text evidence="2">Glycan biosynthesis; alginate biosynthesis.</text>
</comment>
<evidence type="ECO:0000256" key="8">
    <source>
        <dbReference type="ARBA" id="ARBA00022841"/>
    </source>
</evidence>
<sequence length="463" mass="50543">MLFPTGLFAIFFACVFGTHWLLVRHAPRAVLPFLLAASLVFYAAFSVEFCAALVVFGLWAWAFGRICAGQRRAGLLKLGIAGTLLWLGWFKYAGFLAGTASPIGVALGLPPLPVPEVLLPVGISFYVFQAISYMVDTHRGDVPAERWPLKVLVYLTFFPHLAAGPIVRAAHFLPQLAQLPDRWRVPVVMAGLLILGGLAKKMLLANELATGLVDPVFRDPLGFGAGDILLACYGYTIQIWLDFSGYSDMAIGLAALLGYHFPQNFNQPFRALTLSDFWRRWHISLSTWLRDYLFKPLGGSRGSEGRTARNLLVTMLLGGIWHGAAWTFLAWGALHGAALVVERWLGLRDVPASAAGRVLRWAITFHIVVAAFVLFRAPDLATIGTLGQGLLAGAADTAWTPRLLVIIALGLGLHFLPPDLRQRLETVLRPLPAPLLGLVFGLAMLVIILAAPEGVAPFIYFQF</sequence>
<evidence type="ECO:0000313" key="15">
    <source>
        <dbReference type="EMBL" id="MBU8543129.1"/>
    </source>
</evidence>
<keyword evidence="16" id="KW-1185">Reference proteome</keyword>
<feature type="transmembrane region" description="Helical" evidence="14">
    <location>
        <begin position="147"/>
        <end position="171"/>
    </location>
</feature>
<keyword evidence="7 14" id="KW-0812">Transmembrane</keyword>
<accession>A0ABS6H379</accession>
<proteinExistence type="inferred from homology"/>
<evidence type="ECO:0000256" key="14">
    <source>
        <dbReference type="SAM" id="Phobius"/>
    </source>
</evidence>
<evidence type="ECO:0000256" key="9">
    <source>
        <dbReference type="ARBA" id="ARBA00022989"/>
    </source>
</evidence>
<dbReference type="InterPro" id="IPR051085">
    <property type="entry name" value="MB_O-acyltransferase"/>
</dbReference>
<dbReference type="Pfam" id="PF03062">
    <property type="entry name" value="MBOAT"/>
    <property type="match status" value="1"/>
</dbReference>
<dbReference type="PANTHER" id="PTHR13285">
    <property type="entry name" value="ACYLTRANSFERASE"/>
    <property type="match status" value="1"/>
</dbReference>
<keyword evidence="10 13" id="KW-0472">Membrane</keyword>
<feature type="transmembrane region" description="Helical" evidence="14">
    <location>
        <begin position="75"/>
        <end position="97"/>
    </location>
</feature>
<evidence type="ECO:0000256" key="5">
    <source>
        <dbReference type="ARBA" id="ARBA00022475"/>
    </source>
</evidence>
<evidence type="ECO:0000256" key="12">
    <source>
        <dbReference type="ARBA" id="ARBA00031030"/>
    </source>
</evidence>
<comment type="caution">
    <text evidence="15">The sequence shown here is derived from an EMBL/GenBank/DDBJ whole genome shotgun (WGS) entry which is preliminary data.</text>
</comment>
<evidence type="ECO:0000256" key="11">
    <source>
        <dbReference type="ARBA" id="ARBA00023315"/>
    </source>
</evidence>
<gene>
    <name evidence="15" type="ORF">JJQ90_05395</name>
</gene>
<keyword evidence="11 13" id="KW-0012">Acyltransferase</keyword>
<dbReference type="PIRSF" id="PIRSF016636">
    <property type="entry name" value="AlgI_DltB"/>
    <property type="match status" value="1"/>
</dbReference>
<dbReference type="RefSeq" id="WP_216873421.1">
    <property type="nucleotide sequence ID" value="NZ_JAERQM010000001.1"/>
</dbReference>
<dbReference type="InterPro" id="IPR028362">
    <property type="entry name" value="AlgI"/>
</dbReference>
<evidence type="ECO:0000256" key="7">
    <source>
        <dbReference type="ARBA" id="ARBA00022692"/>
    </source>
</evidence>
<feature type="transmembrane region" description="Helical" evidence="14">
    <location>
        <begin position="358"/>
        <end position="377"/>
    </location>
</feature>
<dbReference type="Proteomes" id="UP000689967">
    <property type="component" value="Unassembled WGS sequence"/>
</dbReference>
<feature type="transmembrane region" description="Helical" evidence="14">
    <location>
        <begin position="33"/>
        <end position="63"/>
    </location>
</feature>
<feature type="transmembrane region" description="Helical" evidence="14">
    <location>
        <begin position="311"/>
        <end position="338"/>
    </location>
</feature>
<dbReference type="PIRSF" id="PIRSF500217">
    <property type="entry name" value="AlgI"/>
    <property type="match status" value="1"/>
</dbReference>
<feature type="transmembrane region" description="Helical" evidence="14">
    <location>
        <begin position="183"/>
        <end position="199"/>
    </location>
</feature>
<feature type="transmembrane region" description="Helical" evidence="14">
    <location>
        <begin position="435"/>
        <end position="461"/>
    </location>
</feature>
<feature type="transmembrane region" description="Helical" evidence="14">
    <location>
        <begin position="389"/>
        <end position="415"/>
    </location>
</feature>
<name>A0ABS6H379_9PROT</name>
<keyword evidence="5 13" id="KW-1003">Cell membrane</keyword>
<evidence type="ECO:0000256" key="6">
    <source>
        <dbReference type="ARBA" id="ARBA00022679"/>
    </source>
</evidence>
<feature type="transmembrane region" description="Helical" evidence="14">
    <location>
        <begin position="117"/>
        <end position="135"/>
    </location>
</feature>
<comment type="similarity">
    <text evidence="3 13">Belongs to the membrane-bound acyltransferase family.</text>
</comment>
<dbReference type="InterPro" id="IPR024194">
    <property type="entry name" value="Ac/AlaTfrase_AlgI/DltB"/>
</dbReference>
<evidence type="ECO:0000256" key="4">
    <source>
        <dbReference type="ARBA" id="ARBA00016084"/>
    </source>
</evidence>
<evidence type="ECO:0000256" key="1">
    <source>
        <dbReference type="ARBA" id="ARBA00004651"/>
    </source>
</evidence>
<organism evidence="15 16">
    <name type="scientific">Falsiroseomonas oleicola</name>
    <dbReference type="NCBI Taxonomy" id="2801474"/>
    <lineage>
        <taxon>Bacteria</taxon>
        <taxon>Pseudomonadati</taxon>
        <taxon>Pseudomonadota</taxon>
        <taxon>Alphaproteobacteria</taxon>
        <taxon>Acetobacterales</taxon>
        <taxon>Roseomonadaceae</taxon>
        <taxon>Falsiroseomonas</taxon>
    </lineage>
</organism>
<evidence type="ECO:0000256" key="10">
    <source>
        <dbReference type="ARBA" id="ARBA00023136"/>
    </source>
</evidence>
<keyword evidence="9 14" id="KW-1133">Transmembrane helix</keyword>
<keyword evidence="6 13" id="KW-0808">Transferase</keyword>
<evidence type="ECO:0000313" key="16">
    <source>
        <dbReference type="Proteomes" id="UP000689967"/>
    </source>
</evidence>